<dbReference type="AlphaFoldDB" id="A0A285CPZ9"/>
<dbReference type="SUPFAM" id="SSF52016">
    <property type="entry name" value="LeuD/IlvD-like"/>
    <property type="match status" value="1"/>
</dbReference>
<feature type="domain" description="Dihydroxy-acid/6-phosphogluconate dehydratase C-terminal" evidence="10">
    <location>
        <begin position="359"/>
        <end position="553"/>
    </location>
</feature>
<proteinExistence type="inferred from homology"/>
<dbReference type="EMBL" id="OAOP01000003">
    <property type="protein sequence ID" value="SNX69639.1"/>
    <property type="molecule type" value="Genomic_DNA"/>
</dbReference>
<keyword evidence="8" id="KW-0100">Branched-chain amino acid biosynthesis</keyword>
<dbReference type="Pfam" id="PF00920">
    <property type="entry name" value="ILVD_EDD_N"/>
    <property type="match status" value="1"/>
</dbReference>
<feature type="domain" description="Dihydroxy-acid/6-phosphogluconate dehydratase N-terminal" evidence="9">
    <location>
        <begin position="36"/>
        <end position="347"/>
    </location>
</feature>
<keyword evidence="2" id="KW-0028">Amino-acid biosynthesis</keyword>
<name>A0A285CPZ9_9BACI</name>
<dbReference type="InterPro" id="IPR052352">
    <property type="entry name" value="Sugar_Degrad_Dehydratases"/>
</dbReference>
<dbReference type="InterPro" id="IPR042096">
    <property type="entry name" value="Dihydro-acid_dehy_C"/>
</dbReference>
<dbReference type="InterPro" id="IPR020558">
    <property type="entry name" value="DiOHA_6PGluconate_deHydtase_CS"/>
</dbReference>
<evidence type="ECO:0000313" key="11">
    <source>
        <dbReference type="EMBL" id="SNX69639.1"/>
    </source>
</evidence>
<dbReference type="PROSITE" id="PS00886">
    <property type="entry name" value="ILVD_EDD_1"/>
    <property type="match status" value="1"/>
</dbReference>
<gene>
    <name evidence="11" type="ORF">SAMN05877753_103154</name>
</gene>
<dbReference type="RefSeq" id="WP_097158089.1">
    <property type="nucleotide sequence ID" value="NZ_JBEPMQ010000002.1"/>
</dbReference>
<sequence>MENKKKLTSYGDAGFSQFIRRAFARHLGHDVRDFEKPLIGIVNTESDINRCHSHFGPIVEAIKRGVLMEGGIPLEFPTISLGEIFTSPTTMLYRNLAAMDTEEMIKAQPLDGVVLIGGCDKMTPAQLMGAASSDIPTIMITGGPMANGEYKGRTLGACSDCRFFWQEFRAGTIDETELDEINAALAPTAGHCMVMGSASTMAACAEGLGMMLPGGAAIPATENKRLHLAQKTGQQIVKLVELGLTPSKIMTKNAFENAIKVLMAIGGSTNAVIHLTAIAGRLGIELSLDLFADIGKATPFIANLRPAGKYQMEDLYRAGGIPAVMKELESLLHLDEITVTGETIGENLKGIKVDEVYRDVIYPIEKPLYEGGGLAVVKGNLAENGAVIKPKAASKHLLKHRGRAVVFTSIADLENRINEPDLDVHEEDILVLQNAGPVGAPGMPEAGMIPIPDKLLKKGVRDMVRISDCRMSGTAFGTIVLHISPEAAVGGTLALVQNGDMIELDVEAGKLELLVSETELEKRRANWQAPDNLADRGYTRLFQQYVMQADKGCDFDFLTALPSKG</sequence>
<keyword evidence="5" id="KW-0408">Iron</keyword>
<dbReference type="GO" id="GO:0046872">
    <property type="term" value="F:metal ion binding"/>
    <property type="evidence" value="ECO:0007669"/>
    <property type="project" value="UniProtKB-KW"/>
</dbReference>
<dbReference type="InterPro" id="IPR000581">
    <property type="entry name" value="ILV_EDD_N"/>
</dbReference>
<evidence type="ECO:0000256" key="5">
    <source>
        <dbReference type="ARBA" id="ARBA00023004"/>
    </source>
</evidence>
<evidence type="ECO:0000313" key="12">
    <source>
        <dbReference type="Proteomes" id="UP000219546"/>
    </source>
</evidence>
<keyword evidence="6" id="KW-0411">Iron-sulfur</keyword>
<keyword evidence="4" id="KW-0479">Metal-binding</keyword>
<evidence type="ECO:0000256" key="2">
    <source>
        <dbReference type="ARBA" id="ARBA00022605"/>
    </source>
</evidence>
<dbReference type="GO" id="GO:0051537">
    <property type="term" value="F:2 iron, 2 sulfur cluster binding"/>
    <property type="evidence" value="ECO:0007669"/>
    <property type="project" value="UniProtKB-KW"/>
</dbReference>
<dbReference type="GO" id="GO:0016836">
    <property type="term" value="F:hydro-lyase activity"/>
    <property type="evidence" value="ECO:0007669"/>
    <property type="project" value="UniProtKB-ARBA"/>
</dbReference>
<dbReference type="GO" id="GO:0008652">
    <property type="term" value="P:amino acid biosynthetic process"/>
    <property type="evidence" value="ECO:0007669"/>
    <property type="project" value="UniProtKB-KW"/>
</dbReference>
<dbReference type="NCBIfam" id="NF004784">
    <property type="entry name" value="PRK06131.1"/>
    <property type="match status" value="1"/>
</dbReference>
<evidence type="ECO:0000256" key="1">
    <source>
        <dbReference type="ARBA" id="ARBA00006486"/>
    </source>
</evidence>
<evidence type="ECO:0000259" key="10">
    <source>
        <dbReference type="Pfam" id="PF24877"/>
    </source>
</evidence>
<dbReference type="SUPFAM" id="SSF143975">
    <property type="entry name" value="IlvD/EDD N-terminal domain-like"/>
    <property type="match status" value="1"/>
</dbReference>
<dbReference type="Pfam" id="PF24877">
    <property type="entry name" value="ILV_EDD_C"/>
    <property type="match status" value="1"/>
</dbReference>
<evidence type="ECO:0000256" key="8">
    <source>
        <dbReference type="ARBA" id="ARBA00023304"/>
    </source>
</evidence>
<protein>
    <submittedName>
        <fullName evidence="11">Dihydroxy-acid dehydratase</fullName>
    </submittedName>
</protein>
<evidence type="ECO:0000256" key="4">
    <source>
        <dbReference type="ARBA" id="ARBA00022723"/>
    </source>
</evidence>
<dbReference type="GO" id="GO:0009082">
    <property type="term" value="P:branched-chain amino acid biosynthetic process"/>
    <property type="evidence" value="ECO:0007669"/>
    <property type="project" value="UniProtKB-KW"/>
</dbReference>
<accession>A0A285CPZ9</accession>
<evidence type="ECO:0000259" key="9">
    <source>
        <dbReference type="Pfam" id="PF00920"/>
    </source>
</evidence>
<comment type="similarity">
    <text evidence="1">Belongs to the IlvD/Edd family.</text>
</comment>
<organism evidence="11 12">
    <name type="scientific">Bacillus oleivorans</name>
    <dbReference type="NCBI Taxonomy" id="1448271"/>
    <lineage>
        <taxon>Bacteria</taxon>
        <taxon>Bacillati</taxon>
        <taxon>Bacillota</taxon>
        <taxon>Bacilli</taxon>
        <taxon>Bacillales</taxon>
        <taxon>Bacillaceae</taxon>
        <taxon>Bacillus</taxon>
    </lineage>
</organism>
<keyword evidence="3" id="KW-0001">2Fe-2S</keyword>
<reference evidence="11 12" key="1">
    <citation type="submission" date="2017-08" db="EMBL/GenBank/DDBJ databases">
        <authorList>
            <person name="de Groot N.N."/>
        </authorList>
    </citation>
    <scope>NUCLEOTIDE SEQUENCE [LARGE SCALE GENOMIC DNA]</scope>
    <source>
        <strain evidence="11 12">JC228</strain>
    </source>
</reference>
<evidence type="ECO:0000256" key="3">
    <source>
        <dbReference type="ARBA" id="ARBA00022714"/>
    </source>
</evidence>
<keyword evidence="12" id="KW-1185">Reference proteome</keyword>
<dbReference type="Gene3D" id="3.50.30.80">
    <property type="entry name" value="IlvD/EDD C-terminal domain-like"/>
    <property type="match status" value="1"/>
</dbReference>
<evidence type="ECO:0000256" key="7">
    <source>
        <dbReference type="ARBA" id="ARBA00023239"/>
    </source>
</evidence>
<dbReference type="PANTHER" id="PTHR43183:SF1">
    <property type="entry name" value="HYPOTHETICAL DIHYDROXY-ACID DEHYDRATASE (EUROFUNG)-RELATED"/>
    <property type="match status" value="1"/>
</dbReference>
<dbReference type="Proteomes" id="UP000219546">
    <property type="component" value="Unassembled WGS sequence"/>
</dbReference>
<dbReference type="InterPro" id="IPR056740">
    <property type="entry name" value="ILV_EDD_C"/>
</dbReference>
<dbReference type="OrthoDB" id="9807077at2"/>
<dbReference type="InterPro" id="IPR037237">
    <property type="entry name" value="IlvD/EDD_N"/>
</dbReference>
<keyword evidence="7" id="KW-0456">Lyase</keyword>
<evidence type="ECO:0000256" key="6">
    <source>
        <dbReference type="ARBA" id="ARBA00023014"/>
    </source>
</evidence>
<dbReference type="FunFam" id="3.50.30.80:FF:000001">
    <property type="entry name" value="Dihydroxy-acid dehydratase"/>
    <property type="match status" value="1"/>
</dbReference>
<dbReference type="PANTHER" id="PTHR43183">
    <property type="entry name" value="HYPOTHETICAL DIHYDROXYACID DEHYDRATASE (EUROFUNG)-RELATED"/>
    <property type="match status" value="1"/>
</dbReference>